<dbReference type="PROSITE" id="PS50011">
    <property type="entry name" value="PROTEIN_KINASE_DOM"/>
    <property type="match status" value="1"/>
</dbReference>
<feature type="domain" description="Protein kinase" evidence="1">
    <location>
        <begin position="37"/>
        <end position="313"/>
    </location>
</feature>
<reference evidence="2 3" key="1">
    <citation type="journal article" date="2016" name="Mol. Biol. Evol.">
        <title>Comparative Genomics of Early-Diverging Mushroom-Forming Fungi Provides Insights into the Origins of Lignocellulose Decay Capabilities.</title>
        <authorList>
            <person name="Nagy L.G."/>
            <person name="Riley R."/>
            <person name="Tritt A."/>
            <person name="Adam C."/>
            <person name="Daum C."/>
            <person name="Floudas D."/>
            <person name="Sun H."/>
            <person name="Yadav J.S."/>
            <person name="Pangilinan J."/>
            <person name="Larsson K.H."/>
            <person name="Matsuura K."/>
            <person name="Barry K."/>
            <person name="Labutti K."/>
            <person name="Kuo R."/>
            <person name="Ohm R.A."/>
            <person name="Bhattacharya S.S."/>
            <person name="Shirouzu T."/>
            <person name="Yoshinaga Y."/>
            <person name="Martin F.M."/>
            <person name="Grigoriev I.V."/>
            <person name="Hibbett D.S."/>
        </authorList>
    </citation>
    <scope>NUCLEOTIDE SEQUENCE [LARGE SCALE GENOMIC DNA]</scope>
    <source>
        <strain evidence="2 3">HHB12733</strain>
    </source>
</reference>
<dbReference type="EMBL" id="KV424004">
    <property type="protein sequence ID" value="KZT54926.1"/>
    <property type="molecule type" value="Genomic_DNA"/>
</dbReference>
<proteinExistence type="predicted"/>
<dbReference type="GO" id="GO:0005524">
    <property type="term" value="F:ATP binding"/>
    <property type="evidence" value="ECO:0007669"/>
    <property type="project" value="InterPro"/>
</dbReference>
<dbReference type="InterPro" id="IPR001245">
    <property type="entry name" value="Ser-Thr/Tyr_kinase_cat_dom"/>
</dbReference>
<sequence>MTSRAHDGSLQPTSFSMGATYDSVRPANPTLNPVIINISERPVASGVHGDIWRASLLASGKPVALKTMARFFSYVEAKKERNKVERLVNELTTWVQMRHPNILEFYGVCERAPDDLALVSPWMEFGNVREYLQMYPNAKRAPLVLDVAQALAYMHSLHPPIVHGNLLPGNILVRPTGQACLAGFATAGFLRDPDAHLIDFDRYTGSPRFMAPELIFTEEYGKTQIQSFTPASDVYSFGMVAYVLYSDRVPFHHIANDYVVPWALYNREQPSHPGEKAVERGLGDAMWAVMQDCWCRSPEQRPSTTVLLRRVALATAIALKVHSKPT</sequence>
<keyword evidence="2" id="KW-0418">Kinase</keyword>
<dbReference type="AlphaFoldDB" id="A0A165EIB5"/>
<dbReference type="GO" id="GO:0004674">
    <property type="term" value="F:protein serine/threonine kinase activity"/>
    <property type="evidence" value="ECO:0007669"/>
    <property type="project" value="TreeGrafter"/>
</dbReference>
<evidence type="ECO:0000259" key="1">
    <source>
        <dbReference type="PROSITE" id="PS50011"/>
    </source>
</evidence>
<organism evidence="2 3">
    <name type="scientific">Calocera cornea HHB12733</name>
    <dbReference type="NCBI Taxonomy" id="1353952"/>
    <lineage>
        <taxon>Eukaryota</taxon>
        <taxon>Fungi</taxon>
        <taxon>Dikarya</taxon>
        <taxon>Basidiomycota</taxon>
        <taxon>Agaricomycotina</taxon>
        <taxon>Dacrymycetes</taxon>
        <taxon>Dacrymycetales</taxon>
        <taxon>Dacrymycetaceae</taxon>
        <taxon>Calocera</taxon>
    </lineage>
</organism>
<keyword evidence="3" id="KW-1185">Reference proteome</keyword>
<name>A0A165EIB5_9BASI</name>
<dbReference type="InterPro" id="IPR000719">
    <property type="entry name" value="Prot_kinase_dom"/>
</dbReference>
<accession>A0A165EIB5</accession>
<dbReference type="PANTHER" id="PTHR44329:SF214">
    <property type="entry name" value="PROTEIN KINASE DOMAIN-CONTAINING PROTEIN"/>
    <property type="match status" value="1"/>
</dbReference>
<dbReference type="Pfam" id="PF07714">
    <property type="entry name" value="PK_Tyr_Ser-Thr"/>
    <property type="match status" value="1"/>
</dbReference>
<dbReference type="STRING" id="1353952.A0A165EIB5"/>
<evidence type="ECO:0000313" key="2">
    <source>
        <dbReference type="EMBL" id="KZT54926.1"/>
    </source>
</evidence>
<dbReference type="SUPFAM" id="SSF56112">
    <property type="entry name" value="Protein kinase-like (PK-like)"/>
    <property type="match status" value="1"/>
</dbReference>
<keyword evidence="2" id="KW-0808">Transferase</keyword>
<protein>
    <submittedName>
        <fullName evidence="2">Kinase-like protein</fullName>
    </submittedName>
</protein>
<dbReference type="OrthoDB" id="122279at2759"/>
<dbReference type="InterPro" id="IPR051681">
    <property type="entry name" value="Ser/Thr_Kinases-Pseudokinases"/>
</dbReference>
<gene>
    <name evidence="2" type="ORF">CALCODRAFT_499248</name>
</gene>
<evidence type="ECO:0000313" key="3">
    <source>
        <dbReference type="Proteomes" id="UP000076842"/>
    </source>
</evidence>
<dbReference type="InterPro" id="IPR011009">
    <property type="entry name" value="Kinase-like_dom_sf"/>
</dbReference>
<dbReference type="Proteomes" id="UP000076842">
    <property type="component" value="Unassembled WGS sequence"/>
</dbReference>
<dbReference type="InParanoid" id="A0A165EIB5"/>
<dbReference type="PANTHER" id="PTHR44329">
    <property type="entry name" value="SERINE/THREONINE-PROTEIN KINASE TNNI3K-RELATED"/>
    <property type="match status" value="1"/>
</dbReference>
<dbReference type="Gene3D" id="1.10.510.10">
    <property type="entry name" value="Transferase(Phosphotransferase) domain 1"/>
    <property type="match status" value="1"/>
</dbReference>